<keyword evidence="5 10" id="KW-0408">Iron</keyword>
<proteinExistence type="inferred from homology"/>
<comment type="caution">
    <text evidence="10">Lacks conserved residue(s) required for the propagation of feature annotation.</text>
</comment>
<dbReference type="PRINTS" id="PR00458">
    <property type="entry name" value="PEROXIDASE"/>
</dbReference>
<evidence type="ECO:0000256" key="7">
    <source>
        <dbReference type="ARBA" id="ARBA00049145"/>
    </source>
</evidence>
<evidence type="ECO:0000256" key="3">
    <source>
        <dbReference type="ARBA" id="ARBA00022723"/>
    </source>
</evidence>
<reference evidence="13 14" key="1">
    <citation type="submission" date="2019-07" db="EMBL/GenBank/DDBJ databases">
        <title>Whole genome shotgun sequence of Vibrio superstes NBRC 103154.</title>
        <authorList>
            <person name="Hosoyama A."/>
            <person name="Uohara A."/>
            <person name="Ohji S."/>
            <person name="Ichikawa N."/>
        </authorList>
    </citation>
    <scope>NUCLEOTIDE SEQUENCE [LARGE SCALE GENOMIC DNA]</scope>
    <source>
        <strain evidence="13 14">NBRC 103154</strain>
    </source>
</reference>
<evidence type="ECO:0000256" key="5">
    <source>
        <dbReference type="ARBA" id="ARBA00023004"/>
    </source>
</evidence>
<feature type="domain" description="Plant heme peroxidase family profile" evidence="12">
    <location>
        <begin position="128"/>
        <end position="422"/>
    </location>
</feature>
<keyword evidence="2 10" id="KW-0349">Heme</keyword>
<dbReference type="HAMAP" id="MF_01961">
    <property type="entry name" value="Catal_peroxid"/>
    <property type="match status" value="1"/>
</dbReference>
<evidence type="ECO:0000313" key="13">
    <source>
        <dbReference type="EMBL" id="GEM79407.1"/>
    </source>
</evidence>
<dbReference type="GO" id="GO:0070301">
    <property type="term" value="P:cellular response to hydrogen peroxide"/>
    <property type="evidence" value="ECO:0007669"/>
    <property type="project" value="TreeGrafter"/>
</dbReference>
<dbReference type="GO" id="GO:0005829">
    <property type="term" value="C:cytosol"/>
    <property type="evidence" value="ECO:0007669"/>
    <property type="project" value="TreeGrafter"/>
</dbReference>
<protein>
    <recommendedName>
        <fullName evidence="10 11">Catalase-peroxidase</fullName>
        <shortName evidence="10">CP</shortName>
        <ecNumber evidence="10 11">1.11.1.21</ecNumber>
    </recommendedName>
    <alternativeName>
        <fullName evidence="10">Peroxidase/catalase</fullName>
    </alternativeName>
</protein>
<dbReference type="RefSeq" id="WP_119007936.1">
    <property type="nucleotide sequence ID" value="NZ_BJXK01000005.1"/>
</dbReference>
<feature type="site" description="Transition state stabilizer" evidence="10">
    <location>
        <position position="91"/>
    </location>
</feature>
<dbReference type="EMBL" id="BJXK01000005">
    <property type="protein sequence ID" value="GEM79407.1"/>
    <property type="molecule type" value="Genomic_DNA"/>
</dbReference>
<evidence type="ECO:0000256" key="8">
    <source>
        <dbReference type="ARBA" id="ARBA00051651"/>
    </source>
</evidence>
<dbReference type="InterPro" id="IPR010255">
    <property type="entry name" value="Haem_peroxidase_sf"/>
</dbReference>
<comment type="similarity">
    <text evidence="9 10 11">Belongs to the peroxidase family. Peroxidase/catalase subfamily.</text>
</comment>
<dbReference type="FunFam" id="1.10.420.10:FF:000004">
    <property type="entry name" value="Catalase-peroxidase"/>
    <property type="match status" value="1"/>
</dbReference>
<gene>
    <name evidence="13" type="primary">katG2</name>
    <name evidence="10" type="synonym">katG</name>
    <name evidence="13" type="ORF">VSU01S_16520</name>
</gene>
<organism evidence="13 14">
    <name type="scientific">Vibrio superstes NBRC 103154</name>
    <dbReference type="NCBI Taxonomy" id="1219062"/>
    <lineage>
        <taxon>Bacteria</taxon>
        <taxon>Pseudomonadati</taxon>
        <taxon>Pseudomonadota</taxon>
        <taxon>Gammaproteobacteria</taxon>
        <taxon>Vibrionales</taxon>
        <taxon>Vibrionaceae</taxon>
        <taxon>Vibrio</taxon>
    </lineage>
</organism>
<dbReference type="InterPro" id="IPR000763">
    <property type="entry name" value="Catalase_peroxidase"/>
</dbReference>
<dbReference type="PANTHER" id="PTHR30555:SF6">
    <property type="entry name" value="CATALASE-PEROXIDASE"/>
    <property type="match status" value="1"/>
</dbReference>
<dbReference type="SUPFAM" id="SSF48113">
    <property type="entry name" value="Heme-dependent peroxidases"/>
    <property type="match status" value="2"/>
</dbReference>
<dbReference type="Gene3D" id="1.10.520.10">
    <property type="match status" value="2"/>
</dbReference>
<dbReference type="CDD" id="cd08200">
    <property type="entry name" value="catalase_peroxidase_2"/>
    <property type="match status" value="1"/>
</dbReference>
<dbReference type="NCBIfam" id="TIGR00198">
    <property type="entry name" value="cat_per_HPI"/>
    <property type="match status" value="1"/>
</dbReference>
<dbReference type="EC" id="1.11.1.21" evidence="10 11"/>
<dbReference type="PANTHER" id="PTHR30555">
    <property type="entry name" value="HYDROPEROXIDASE I, BIFUNCTIONAL CATALASE-PEROXIDASE"/>
    <property type="match status" value="1"/>
</dbReference>
<dbReference type="GO" id="GO:0004096">
    <property type="term" value="F:catalase activity"/>
    <property type="evidence" value="ECO:0007669"/>
    <property type="project" value="UniProtKB-UniRule"/>
</dbReference>
<keyword evidence="3 10" id="KW-0479">Metal-binding</keyword>
<keyword evidence="6 10" id="KW-0376">Hydrogen peroxide</keyword>
<evidence type="ECO:0000256" key="10">
    <source>
        <dbReference type="HAMAP-Rule" id="MF_01961"/>
    </source>
</evidence>
<accession>A0A511QQQ9</accession>
<dbReference type="GO" id="GO:0046872">
    <property type="term" value="F:metal ion binding"/>
    <property type="evidence" value="ECO:0007669"/>
    <property type="project" value="UniProtKB-KW"/>
</dbReference>
<comment type="subunit">
    <text evidence="10">Homodimer or homotetramer.</text>
</comment>
<feature type="cross-link" description="Tryptophyl-tyrosyl-methioninium (Tyr-Met) (with Trp-94)" evidence="10">
    <location>
        <begin position="222"/>
        <end position="248"/>
    </location>
</feature>
<dbReference type="InterPro" id="IPR002016">
    <property type="entry name" value="Haem_peroxidase"/>
</dbReference>
<comment type="caution">
    <text evidence="13">The sequence shown here is derived from an EMBL/GenBank/DDBJ whole genome shotgun (WGS) entry which is preliminary data.</text>
</comment>
<dbReference type="GO" id="GO:0042744">
    <property type="term" value="P:hydrogen peroxide catabolic process"/>
    <property type="evidence" value="ECO:0007669"/>
    <property type="project" value="UniProtKB-KW"/>
</dbReference>
<comment type="function">
    <text evidence="10">Bifunctional enzyme with both catalase and broad-spectrum peroxidase activity.</text>
</comment>
<dbReference type="CDD" id="cd00649">
    <property type="entry name" value="catalase_peroxidase_1"/>
    <property type="match status" value="1"/>
</dbReference>
<dbReference type="Pfam" id="PF00141">
    <property type="entry name" value="peroxidase"/>
    <property type="match status" value="2"/>
</dbReference>
<comment type="catalytic activity">
    <reaction evidence="8 10 11">
        <text>H2O2 + AH2 = A + 2 H2O</text>
        <dbReference type="Rhea" id="RHEA:30275"/>
        <dbReference type="ChEBI" id="CHEBI:13193"/>
        <dbReference type="ChEBI" id="CHEBI:15377"/>
        <dbReference type="ChEBI" id="CHEBI:16240"/>
        <dbReference type="ChEBI" id="CHEBI:17499"/>
        <dbReference type="EC" id="1.11.1.21"/>
    </reaction>
</comment>
<dbReference type="PROSITE" id="PS00436">
    <property type="entry name" value="PEROXIDASE_2"/>
    <property type="match status" value="1"/>
</dbReference>
<evidence type="ECO:0000256" key="6">
    <source>
        <dbReference type="ARBA" id="ARBA00023324"/>
    </source>
</evidence>
<name>A0A511QQQ9_9VIBR</name>
<dbReference type="FunFam" id="1.10.520.10:FF:000002">
    <property type="entry name" value="Catalase-peroxidase"/>
    <property type="match status" value="1"/>
</dbReference>
<dbReference type="Gene3D" id="1.10.420.10">
    <property type="entry name" value="Peroxidase, domain 2"/>
    <property type="match status" value="2"/>
</dbReference>
<sequence length="720" mass="79918">MTGKQGKCPVMHGAVTSHQRSEKQWWPKALNLDILHQHDSKTSPLGEDFDYRQQLKSLDVTALKNDLKALMTTSQDWWPADWGHYGGLMIRMAWHSAGTYRIADGRGGASTGNQRFAPLNSWPDNANLDKARRLLWPIKQKYGNKISWADLMILAGNMAYESMGFKTYGFAFGREDIWHPEKDIYWGAEKEWLAPSGAEISRYSGERDLENPLAAVMMGLIYVNPEGVDGNPDPLKTAHDMRVTFARMAMDDEETVALTAGGHTVGKCHGNGDAALVGAEPEGADVAEQGLGWMNHQTRSVGRDTVTSGIEGAWTTHPTQWDNGYFHLLFTYEWELKKSPAGAWQWEPVNINEADKPVDVEDANIRYNPIMTDADMALKVDPEYREISERFHNDPEYFNEVFARAWFKLTHRDMGPKSCYLGPDVPADDLIWQDPIPSGATGYDVESIKAKIKDSGLNLSELVTTAWDSARTFRGSDKRGGANGARIRLAPQKDWQGNEPKKLAKVLAELEKIASASGASVADTIVIAGNLGVEQAAKSAGFDISVPFTQGRGDATSEMTDTESFAVLEPVADGFRNWQKQEYVVTSEELLLDRAQLMGLTAPEMTVLVGGLRVIGANYANSSHGVFTDNVGALSNDFFVNLTDMNNVWKPTPDGLYELRDRATGDIKWTATRVDLVFGSNSVLRSYAEVYAQDDSKERFVSDFVAAWTKVMNADRFDLL</sequence>
<keyword evidence="4 10" id="KW-0560">Oxidoreductase</keyword>
<dbReference type="OrthoDB" id="9759743at2"/>
<keyword evidence="14" id="KW-1185">Reference proteome</keyword>
<evidence type="ECO:0000259" key="12">
    <source>
        <dbReference type="PROSITE" id="PS50873"/>
    </source>
</evidence>
<dbReference type="PROSITE" id="PS50873">
    <property type="entry name" value="PEROXIDASE_4"/>
    <property type="match status" value="1"/>
</dbReference>
<dbReference type="GO" id="GO:0020037">
    <property type="term" value="F:heme binding"/>
    <property type="evidence" value="ECO:0007669"/>
    <property type="project" value="InterPro"/>
</dbReference>
<evidence type="ECO:0000256" key="1">
    <source>
        <dbReference type="ARBA" id="ARBA00022559"/>
    </source>
</evidence>
<dbReference type="PRINTS" id="PR00460">
    <property type="entry name" value="BPEROXIDASE"/>
</dbReference>
<dbReference type="Proteomes" id="UP000321113">
    <property type="component" value="Unassembled WGS sequence"/>
</dbReference>
<comment type="catalytic activity">
    <reaction evidence="7 10 11">
        <text>2 H2O2 = O2 + 2 H2O</text>
        <dbReference type="Rhea" id="RHEA:20309"/>
        <dbReference type="ChEBI" id="CHEBI:15377"/>
        <dbReference type="ChEBI" id="CHEBI:15379"/>
        <dbReference type="ChEBI" id="CHEBI:16240"/>
        <dbReference type="EC" id="1.11.1.21"/>
    </reaction>
</comment>
<dbReference type="AlphaFoldDB" id="A0A511QQQ9"/>
<comment type="cofactor">
    <cofactor evidence="10">
        <name>heme b</name>
        <dbReference type="ChEBI" id="CHEBI:60344"/>
    </cofactor>
    <text evidence="10">Binds 1 heme b (iron(II)-protoporphyrin IX) group per dimer.</text>
</comment>
<dbReference type="InterPro" id="IPR019794">
    <property type="entry name" value="Peroxidases_AS"/>
</dbReference>
<evidence type="ECO:0000256" key="11">
    <source>
        <dbReference type="RuleBase" id="RU003451"/>
    </source>
</evidence>
<feature type="active site" description="Proton acceptor" evidence="10">
    <location>
        <position position="95"/>
    </location>
</feature>
<evidence type="ECO:0000256" key="9">
    <source>
        <dbReference type="ARBA" id="ARBA00060838"/>
    </source>
</evidence>
<evidence type="ECO:0000256" key="4">
    <source>
        <dbReference type="ARBA" id="ARBA00023002"/>
    </source>
</evidence>
<evidence type="ECO:0000256" key="2">
    <source>
        <dbReference type="ARBA" id="ARBA00022617"/>
    </source>
</evidence>
<evidence type="ECO:0000313" key="14">
    <source>
        <dbReference type="Proteomes" id="UP000321113"/>
    </source>
</evidence>
<keyword evidence="1 10" id="KW-0575">Peroxidase</keyword>
<feature type="binding site" description="axial binding residue" evidence="10">
    <location>
        <position position="263"/>
    </location>
    <ligand>
        <name>heme b</name>
        <dbReference type="ChEBI" id="CHEBI:60344"/>
    </ligand>
    <ligandPart>
        <name>Fe</name>
        <dbReference type="ChEBI" id="CHEBI:18248"/>
    </ligandPart>
</feature>
<dbReference type="NCBIfam" id="NF011635">
    <property type="entry name" value="PRK15061.1"/>
    <property type="match status" value="1"/>
</dbReference>
<comment type="PTM">
    <text evidence="10">Formation of the three residue Trp-Tyr-Met cross-link is important for the catalase, but not the peroxidase activity of the enzyme.</text>
</comment>